<dbReference type="PANTHER" id="PTHR30349">
    <property type="entry name" value="PHAGE INTEGRASE-RELATED"/>
    <property type="match status" value="1"/>
</dbReference>
<dbReference type="AlphaFoldDB" id="A0A415LYR8"/>
<evidence type="ECO:0000256" key="3">
    <source>
        <dbReference type="ARBA" id="ARBA00023125"/>
    </source>
</evidence>
<evidence type="ECO:0000313" key="7">
    <source>
        <dbReference type="Proteomes" id="UP000283616"/>
    </source>
</evidence>
<dbReference type="EMBL" id="QROV01000017">
    <property type="protein sequence ID" value="RHL57133.1"/>
    <property type="molecule type" value="Genomic_DNA"/>
</dbReference>
<dbReference type="CDD" id="cd01189">
    <property type="entry name" value="INT_ICEBs1_C_like"/>
    <property type="match status" value="1"/>
</dbReference>
<evidence type="ECO:0000259" key="5">
    <source>
        <dbReference type="PROSITE" id="PS51898"/>
    </source>
</evidence>
<proteinExistence type="inferred from homology"/>
<dbReference type="InterPro" id="IPR002104">
    <property type="entry name" value="Integrase_catalytic"/>
</dbReference>
<dbReference type="Pfam" id="PF00589">
    <property type="entry name" value="Phage_integrase"/>
    <property type="match status" value="1"/>
</dbReference>
<dbReference type="Proteomes" id="UP000283616">
    <property type="component" value="Unassembled WGS sequence"/>
</dbReference>
<dbReference type="GO" id="GO:0006310">
    <property type="term" value="P:DNA recombination"/>
    <property type="evidence" value="ECO:0007669"/>
    <property type="project" value="UniProtKB-KW"/>
</dbReference>
<name>A0A415LYR8_BACT4</name>
<keyword evidence="2" id="KW-0229">DNA integration</keyword>
<dbReference type="InterPro" id="IPR010998">
    <property type="entry name" value="Integrase_recombinase_N"/>
</dbReference>
<organism evidence="6 7">
    <name type="scientific">Bacteroides thetaiotaomicron</name>
    <dbReference type="NCBI Taxonomy" id="818"/>
    <lineage>
        <taxon>Bacteria</taxon>
        <taxon>Pseudomonadati</taxon>
        <taxon>Bacteroidota</taxon>
        <taxon>Bacteroidia</taxon>
        <taxon>Bacteroidales</taxon>
        <taxon>Bacteroidaceae</taxon>
        <taxon>Bacteroides</taxon>
    </lineage>
</organism>
<reference evidence="6 7" key="1">
    <citation type="submission" date="2018-08" db="EMBL/GenBank/DDBJ databases">
        <title>A genome reference for cultivated species of the human gut microbiota.</title>
        <authorList>
            <person name="Zou Y."/>
            <person name="Xue W."/>
            <person name="Luo G."/>
        </authorList>
    </citation>
    <scope>NUCLEOTIDE SEQUENCE [LARGE SCALE GENOMIC DNA]</scope>
    <source>
        <strain evidence="6 7">AF37-12</strain>
    </source>
</reference>
<dbReference type="InterPro" id="IPR050090">
    <property type="entry name" value="Tyrosine_recombinase_XerCD"/>
</dbReference>
<dbReference type="GO" id="GO:0015074">
    <property type="term" value="P:DNA integration"/>
    <property type="evidence" value="ECO:0007669"/>
    <property type="project" value="UniProtKB-KW"/>
</dbReference>
<dbReference type="PROSITE" id="PS51898">
    <property type="entry name" value="TYR_RECOMBINASE"/>
    <property type="match status" value="1"/>
</dbReference>
<protein>
    <submittedName>
        <fullName evidence="6">Site-specific integrase</fullName>
    </submittedName>
</protein>
<keyword evidence="4" id="KW-0233">DNA recombination</keyword>
<dbReference type="SUPFAM" id="SSF56349">
    <property type="entry name" value="DNA breaking-rejoining enzymes"/>
    <property type="match status" value="1"/>
</dbReference>
<dbReference type="GO" id="GO:0003677">
    <property type="term" value="F:DNA binding"/>
    <property type="evidence" value="ECO:0007669"/>
    <property type="project" value="UniProtKB-KW"/>
</dbReference>
<sequence>MKLDDVYKAWISVKKRQVKTSSLASYQQIYVKKLSPMLGCMEVGELSKKVIVPFMNDLMDNSGLSVKYCNDILIVLKMLIRFADEELDLEVHNITWKMVWPSKNKIAAQKLERYSPAEYKKIVDYVLANPSPRNLGILLTICSGMRIGEVCALQWKDIDLDKKTIHICKTLERIYMPGEDGTFNKAKTHIEIGPPKTSNSDRYIPILKNIFPLVKKFSAVCNPDYYVCTCGEQYTEPRTLRNYYEKFILEKVKLDHCIKYHGLRHTFATTLIENKIDVKTVSTILGHSDVGTTLNIYVHPSEEAKTDAVNSGLRRIFK</sequence>
<evidence type="ECO:0000256" key="1">
    <source>
        <dbReference type="ARBA" id="ARBA00008857"/>
    </source>
</evidence>
<dbReference type="Gene3D" id="1.10.443.10">
    <property type="entry name" value="Intergrase catalytic core"/>
    <property type="match status" value="1"/>
</dbReference>
<dbReference type="Pfam" id="PF14659">
    <property type="entry name" value="Phage_int_SAM_3"/>
    <property type="match status" value="1"/>
</dbReference>
<gene>
    <name evidence="6" type="ORF">DW011_15315</name>
</gene>
<dbReference type="InterPro" id="IPR013762">
    <property type="entry name" value="Integrase-like_cat_sf"/>
</dbReference>
<comment type="similarity">
    <text evidence="1">Belongs to the 'phage' integrase family.</text>
</comment>
<comment type="caution">
    <text evidence="6">The sequence shown here is derived from an EMBL/GenBank/DDBJ whole genome shotgun (WGS) entry which is preliminary data.</text>
</comment>
<evidence type="ECO:0000256" key="4">
    <source>
        <dbReference type="ARBA" id="ARBA00023172"/>
    </source>
</evidence>
<feature type="domain" description="Tyr recombinase" evidence="5">
    <location>
        <begin position="109"/>
        <end position="310"/>
    </location>
</feature>
<dbReference type="InterPro" id="IPR004107">
    <property type="entry name" value="Integrase_SAM-like_N"/>
</dbReference>
<dbReference type="Gene3D" id="1.10.150.130">
    <property type="match status" value="1"/>
</dbReference>
<evidence type="ECO:0000313" key="6">
    <source>
        <dbReference type="EMBL" id="RHL57133.1"/>
    </source>
</evidence>
<accession>A0A415LYR8</accession>
<dbReference type="RefSeq" id="WP_118313729.1">
    <property type="nucleotide sequence ID" value="NZ_JAQNUB010000001.1"/>
</dbReference>
<dbReference type="PANTHER" id="PTHR30349:SF64">
    <property type="entry name" value="PROPHAGE INTEGRASE INTD-RELATED"/>
    <property type="match status" value="1"/>
</dbReference>
<evidence type="ECO:0000256" key="2">
    <source>
        <dbReference type="ARBA" id="ARBA00022908"/>
    </source>
</evidence>
<keyword evidence="3" id="KW-0238">DNA-binding</keyword>
<dbReference type="InterPro" id="IPR011010">
    <property type="entry name" value="DNA_brk_join_enz"/>
</dbReference>